<proteinExistence type="predicted"/>
<feature type="region of interest" description="Disordered" evidence="1">
    <location>
        <begin position="37"/>
        <end position="59"/>
    </location>
</feature>
<evidence type="ECO:0000313" key="3">
    <source>
        <dbReference type="Proteomes" id="UP000187203"/>
    </source>
</evidence>
<name>A0A1R3IIN1_9ROSI</name>
<dbReference type="AlphaFoldDB" id="A0A1R3IIN1"/>
<organism evidence="2 3">
    <name type="scientific">Corchorus olitorius</name>
    <dbReference type="NCBI Taxonomy" id="93759"/>
    <lineage>
        <taxon>Eukaryota</taxon>
        <taxon>Viridiplantae</taxon>
        <taxon>Streptophyta</taxon>
        <taxon>Embryophyta</taxon>
        <taxon>Tracheophyta</taxon>
        <taxon>Spermatophyta</taxon>
        <taxon>Magnoliopsida</taxon>
        <taxon>eudicotyledons</taxon>
        <taxon>Gunneridae</taxon>
        <taxon>Pentapetalae</taxon>
        <taxon>rosids</taxon>
        <taxon>malvids</taxon>
        <taxon>Malvales</taxon>
        <taxon>Malvaceae</taxon>
        <taxon>Grewioideae</taxon>
        <taxon>Apeibeae</taxon>
        <taxon>Corchorus</taxon>
    </lineage>
</organism>
<dbReference type="EMBL" id="AWUE01018145">
    <property type="protein sequence ID" value="OMO82410.1"/>
    <property type="molecule type" value="Genomic_DNA"/>
</dbReference>
<keyword evidence="3" id="KW-1185">Reference proteome</keyword>
<evidence type="ECO:0000256" key="1">
    <source>
        <dbReference type="SAM" id="MobiDB-lite"/>
    </source>
</evidence>
<dbReference type="Proteomes" id="UP000187203">
    <property type="component" value="Unassembled WGS sequence"/>
</dbReference>
<sequence length="139" mass="15202">MGLNISILRQAAPACPISIVCLENPRGSRDSCNPLLSSVRDHGSRGSKTPQTEGGIGYGRKKKLSGLTASVDPETYLKDLAGIKNRTDEEISNIKQARMVLEAVTRRNPRVASGWISLARLKELTRKMEAARRLIEKGC</sequence>
<reference evidence="3" key="1">
    <citation type="submission" date="2013-09" db="EMBL/GenBank/DDBJ databases">
        <title>Corchorus olitorius genome sequencing.</title>
        <authorList>
            <person name="Alam M."/>
            <person name="Haque M.S."/>
            <person name="Islam M.S."/>
            <person name="Emdad E.M."/>
            <person name="Islam M.M."/>
            <person name="Ahmed B."/>
            <person name="Halim A."/>
            <person name="Hossen Q.M.M."/>
            <person name="Hossain M.Z."/>
            <person name="Ahmed R."/>
            <person name="Khan M.M."/>
            <person name="Islam R."/>
            <person name="Rashid M.M."/>
            <person name="Khan S.A."/>
            <person name="Rahman M.S."/>
            <person name="Alam M."/>
            <person name="Yahiya A.S."/>
            <person name="Khan M.S."/>
            <person name="Azam M.S."/>
            <person name="Haque T."/>
            <person name="Lashkar M.Z.H."/>
            <person name="Akhand A.I."/>
            <person name="Morshed G."/>
            <person name="Roy S."/>
            <person name="Uddin K.S."/>
            <person name="Rabeya T."/>
            <person name="Hossain A.S."/>
            <person name="Chowdhury A."/>
            <person name="Snigdha A.R."/>
            <person name="Mortoza M.S."/>
            <person name="Matin S.A."/>
            <person name="Hoque S.M.E."/>
            <person name="Islam M.K."/>
            <person name="Roy D.K."/>
            <person name="Haider R."/>
            <person name="Moosa M.M."/>
            <person name="Elias S.M."/>
            <person name="Hasan A.M."/>
            <person name="Jahan S."/>
            <person name="Shafiuddin M."/>
            <person name="Mahmood N."/>
            <person name="Shommy N.S."/>
        </authorList>
    </citation>
    <scope>NUCLEOTIDE SEQUENCE [LARGE SCALE GENOMIC DNA]</scope>
    <source>
        <strain evidence="3">cv. O-4</strain>
    </source>
</reference>
<dbReference type="OrthoDB" id="440128at2759"/>
<evidence type="ECO:0000313" key="2">
    <source>
        <dbReference type="EMBL" id="OMO82410.1"/>
    </source>
</evidence>
<protein>
    <submittedName>
        <fullName evidence="2">Pre-mRNA-processing factor 6/Prp1</fullName>
    </submittedName>
</protein>
<dbReference type="STRING" id="93759.A0A1R3IIN1"/>
<gene>
    <name evidence="2" type="ORF">COLO4_23037</name>
</gene>
<accession>A0A1R3IIN1</accession>
<comment type="caution">
    <text evidence="2">The sequence shown here is derived from an EMBL/GenBank/DDBJ whole genome shotgun (WGS) entry which is preliminary data.</text>
</comment>